<reference evidence="1" key="1">
    <citation type="journal article" date="2014" name="Front. Microbiol.">
        <title>High frequency of phylogenetically diverse reductive dehalogenase-homologous genes in deep subseafloor sedimentary metagenomes.</title>
        <authorList>
            <person name="Kawai M."/>
            <person name="Futagami T."/>
            <person name="Toyoda A."/>
            <person name="Takaki Y."/>
            <person name="Nishi S."/>
            <person name="Hori S."/>
            <person name="Arai W."/>
            <person name="Tsubouchi T."/>
            <person name="Morono Y."/>
            <person name="Uchiyama I."/>
            <person name="Ito T."/>
            <person name="Fujiyama A."/>
            <person name="Inagaki F."/>
            <person name="Takami H."/>
        </authorList>
    </citation>
    <scope>NUCLEOTIDE SEQUENCE</scope>
    <source>
        <strain evidence="1">Expedition CK06-06</strain>
    </source>
</reference>
<comment type="caution">
    <text evidence="1">The sequence shown here is derived from an EMBL/GenBank/DDBJ whole genome shotgun (WGS) entry which is preliminary data.</text>
</comment>
<organism evidence="1">
    <name type="scientific">marine sediment metagenome</name>
    <dbReference type="NCBI Taxonomy" id="412755"/>
    <lineage>
        <taxon>unclassified sequences</taxon>
        <taxon>metagenomes</taxon>
        <taxon>ecological metagenomes</taxon>
    </lineage>
</organism>
<dbReference type="AlphaFoldDB" id="X0V758"/>
<sequence length="235" mass="26667">NESTAIGQMNASWLADTDTNESAAIGQSNASWLSTFNETYDANLDTNESEAIGQMNASWLSIYNATYDEFAHNETIPSMVYTDTFVNGTFNQTLTDGLYANIQWDYNQSEPYDTFNYNMTLSHFFYNMSSPYDDFNYNETIPSMAYTDIFVNGTFNQSFTDTLYANIQWDYNQTTIDTNESTAVGQMNASWLDRSNATYQAKADYNATINLNMSYFNITGVDCMFFRSGGSWCTT</sequence>
<evidence type="ECO:0000313" key="1">
    <source>
        <dbReference type="EMBL" id="GAG08343.1"/>
    </source>
</evidence>
<gene>
    <name evidence="1" type="ORF">S01H1_42636</name>
</gene>
<dbReference type="EMBL" id="BARS01027123">
    <property type="protein sequence ID" value="GAG08343.1"/>
    <property type="molecule type" value="Genomic_DNA"/>
</dbReference>
<feature type="non-terminal residue" evidence="1">
    <location>
        <position position="1"/>
    </location>
</feature>
<name>X0V758_9ZZZZ</name>
<proteinExistence type="predicted"/>
<protein>
    <submittedName>
        <fullName evidence="1">Uncharacterized protein</fullName>
    </submittedName>
</protein>
<accession>X0V758</accession>